<dbReference type="SMART" id="SM00700">
    <property type="entry name" value="JHBP"/>
    <property type="match status" value="1"/>
</dbReference>
<dbReference type="Pfam" id="PF06585">
    <property type="entry name" value="JHBP"/>
    <property type="match status" value="1"/>
</dbReference>
<evidence type="ECO:0008006" key="3">
    <source>
        <dbReference type="Google" id="ProtNLM"/>
    </source>
</evidence>
<dbReference type="OrthoDB" id="6380971at2759"/>
<dbReference type="PANTHER" id="PTHR11008">
    <property type="entry name" value="PROTEIN TAKEOUT-LIKE PROTEIN"/>
    <property type="match status" value="1"/>
</dbReference>
<dbReference type="EMBL" id="NEVH01013250">
    <property type="protein sequence ID" value="PNF29367.1"/>
    <property type="molecule type" value="Genomic_DNA"/>
</dbReference>
<accession>A0A2J7QLB5</accession>
<dbReference type="InterPro" id="IPR038606">
    <property type="entry name" value="To_sf"/>
</dbReference>
<comment type="caution">
    <text evidence="1">The sequence shown here is derived from an EMBL/GenBank/DDBJ whole genome shotgun (WGS) entry which is preliminary data.</text>
</comment>
<dbReference type="Proteomes" id="UP000235965">
    <property type="component" value="Unassembled WGS sequence"/>
</dbReference>
<dbReference type="Gene3D" id="3.15.10.30">
    <property type="entry name" value="Haemolymph juvenile hormone binding protein"/>
    <property type="match status" value="1"/>
</dbReference>
<dbReference type="AlphaFoldDB" id="A0A2J7QLB5"/>
<evidence type="ECO:0000313" key="1">
    <source>
        <dbReference type="EMBL" id="PNF29367.1"/>
    </source>
</evidence>
<proteinExistence type="predicted"/>
<dbReference type="PANTHER" id="PTHR11008:SF9">
    <property type="entry name" value="PROTEIN TAKEOUT-LIKE PROTEIN"/>
    <property type="match status" value="1"/>
</dbReference>
<evidence type="ECO:0000313" key="2">
    <source>
        <dbReference type="Proteomes" id="UP000235965"/>
    </source>
</evidence>
<organism evidence="1 2">
    <name type="scientific">Cryptotermes secundus</name>
    <dbReference type="NCBI Taxonomy" id="105785"/>
    <lineage>
        <taxon>Eukaryota</taxon>
        <taxon>Metazoa</taxon>
        <taxon>Ecdysozoa</taxon>
        <taxon>Arthropoda</taxon>
        <taxon>Hexapoda</taxon>
        <taxon>Insecta</taxon>
        <taxon>Pterygota</taxon>
        <taxon>Neoptera</taxon>
        <taxon>Polyneoptera</taxon>
        <taxon>Dictyoptera</taxon>
        <taxon>Blattodea</taxon>
        <taxon>Blattoidea</taxon>
        <taxon>Termitoidae</taxon>
        <taxon>Kalotermitidae</taxon>
        <taxon>Cryptotermitinae</taxon>
        <taxon>Cryptotermes</taxon>
    </lineage>
</organism>
<sequence length="224" mass="24725">MFEQQLEALLRSVLENGLPAFGIPPLDPIAGNISIGEIDLPGVIKLEYLDLEDCLIVGLSNVLIHTLSLQLLNLQIIFNLTFPLEVTANHTELSVILGDLLPFKVDGTLSLVTDLRLQGLLSIGTLENRTIYLDTLEVNIFFDSLEVDIENMIGLTGGKTKHIFNNLMGEIIPELINLVKPYIMHQIIEAIRNAVNSLLIPLGLTFQDLLNCFLGIGNCPFELP</sequence>
<keyword evidence="2" id="KW-1185">Reference proteome</keyword>
<gene>
    <name evidence="1" type="ORF">B7P43_G07819</name>
</gene>
<name>A0A2J7QLB5_9NEOP</name>
<dbReference type="InterPro" id="IPR010562">
    <property type="entry name" value="Haemolymph_juvenile_hormone-bd"/>
</dbReference>
<reference evidence="1 2" key="1">
    <citation type="submission" date="2017-12" db="EMBL/GenBank/DDBJ databases">
        <title>Hemimetabolous genomes reveal molecular basis of termite eusociality.</title>
        <authorList>
            <person name="Harrison M.C."/>
            <person name="Jongepier E."/>
            <person name="Robertson H.M."/>
            <person name="Arning N."/>
            <person name="Bitard-Feildel T."/>
            <person name="Chao H."/>
            <person name="Childers C.P."/>
            <person name="Dinh H."/>
            <person name="Doddapaneni H."/>
            <person name="Dugan S."/>
            <person name="Gowin J."/>
            <person name="Greiner C."/>
            <person name="Han Y."/>
            <person name="Hu H."/>
            <person name="Hughes D.S.T."/>
            <person name="Huylmans A.-K."/>
            <person name="Kemena C."/>
            <person name="Kremer L.P.M."/>
            <person name="Lee S.L."/>
            <person name="Lopez-Ezquerra A."/>
            <person name="Mallet L."/>
            <person name="Monroy-Kuhn J.M."/>
            <person name="Moser A."/>
            <person name="Murali S.C."/>
            <person name="Muzny D.M."/>
            <person name="Otani S."/>
            <person name="Piulachs M.-D."/>
            <person name="Poelchau M."/>
            <person name="Qu J."/>
            <person name="Schaub F."/>
            <person name="Wada-Katsumata A."/>
            <person name="Worley K.C."/>
            <person name="Xie Q."/>
            <person name="Ylla G."/>
            <person name="Poulsen M."/>
            <person name="Gibbs R.A."/>
            <person name="Schal C."/>
            <person name="Richards S."/>
            <person name="Belles X."/>
            <person name="Korb J."/>
            <person name="Bornberg-Bauer E."/>
        </authorList>
    </citation>
    <scope>NUCLEOTIDE SEQUENCE [LARGE SCALE GENOMIC DNA]</scope>
    <source>
        <tissue evidence="1">Whole body</tissue>
    </source>
</reference>
<dbReference type="InParanoid" id="A0A2J7QLB5"/>
<protein>
    <recommendedName>
        <fullName evidence="3">Lipid-binding serum glycoprotein N-terminal domain-containing protein</fullName>
    </recommendedName>
</protein>